<dbReference type="STRING" id="369723.Strop_4268"/>
<dbReference type="RefSeq" id="WP_012015460.1">
    <property type="nucleotide sequence ID" value="NC_009380.1"/>
</dbReference>
<evidence type="ECO:0000256" key="2">
    <source>
        <dbReference type="SAM" id="SignalP"/>
    </source>
</evidence>
<feature type="signal peptide" evidence="2">
    <location>
        <begin position="1"/>
        <end position="26"/>
    </location>
</feature>
<protein>
    <recommendedName>
        <fullName evidence="5">Copper(I)-binding protein</fullName>
    </recommendedName>
</protein>
<evidence type="ECO:0000313" key="4">
    <source>
        <dbReference type="Proteomes" id="UP000000235"/>
    </source>
</evidence>
<dbReference type="PATRIC" id="fig|369723.5.peg.4413"/>
<dbReference type="EMBL" id="CP000667">
    <property type="protein sequence ID" value="ABP56696.1"/>
    <property type="molecule type" value="Genomic_DNA"/>
</dbReference>
<name>A4XCN9_SALTO</name>
<feature type="region of interest" description="Disordered" evidence="1">
    <location>
        <begin position="108"/>
        <end position="144"/>
    </location>
</feature>
<dbReference type="PROSITE" id="PS51257">
    <property type="entry name" value="PROKAR_LIPOPROTEIN"/>
    <property type="match status" value="1"/>
</dbReference>
<evidence type="ECO:0000313" key="3">
    <source>
        <dbReference type="EMBL" id="ABP56696.1"/>
    </source>
</evidence>
<dbReference type="Proteomes" id="UP000000235">
    <property type="component" value="Chromosome"/>
</dbReference>
<evidence type="ECO:0000256" key="1">
    <source>
        <dbReference type="SAM" id="MobiDB-lite"/>
    </source>
</evidence>
<organism evidence="3 4">
    <name type="scientific">Salinispora tropica (strain ATCC BAA-916 / DSM 44818 / JCM 13857 / NBRC 105044 / CNB-440)</name>
    <dbReference type="NCBI Taxonomy" id="369723"/>
    <lineage>
        <taxon>Bacteria</taxon>
        <taxon>Bacillati</taxon>
        <taxon>Actinomycetota</taxon>
        <taxon>Actinomycetes</taxon>
        <taxon>Micromonosporales</taxon>
        <taxon>Micromonosporaceae</taxon>
        <taxon>Salinispora</taxon>
    </lineage>
</organism>
<keyword evidence="4" id="KW-1185">Reference proteome</keyword>
<gene>
    <name evidence="3" type="ordered locus">Strop_4268</name>
</gene>
<evidence type="ECO:0008006" key="5">
    <source>
        <dbReference type="Google" id="ProtNLM"/>
    </source>
</evidence>
<dbReference type="HOGENOM" id="CLU_1114833_0_0_11"/>
<accession>A4XCN9</accession>
<proteinExistence type="predicted"/>
<reference evidence="4" key="1">
    <citation type="journal article" date="2007" name="Proc. Natl. Acad. Sci. U.S.A.">
        <title>Genome sequencing reveals complex secondary metabolome in the marine actinomycete Salinispora tropica.</title>
        <authorList>
            <person name="Udwary D.W."/>
            <person name="Zeigler L."/>
            <person name="Asolkar R.N."/>
            <person name="Singan V."/>
            <person name="Lapidus A."/>
            <person name="Fenical W."/>
            <person name="Jensen P.R."/>
            <person name="Moore B.S."/>
        </authorList>
    </citation>
    <scope>NUCLEOTIDE SEQUENCE [LARGE SCALE GENOMIC DNA]</scope>
    <source>
        <strain evidence="4">ATCC BAA-916 / DSM 44818 / CNB-440</strain>
    </source>
</reference>
<keyword evidence="2" id="KW-0732">Signal</keyword>
<dbReference type="AlphaFoldDB" id="A4XCN9"/>
<sequence length="229" mass="23122">MTRSIRGSHRSALLLAGLATSGLLLAGCSAGQVAETAGTVPSVQGVNVASDNGDFAIRSLLIAYPGVDGYQAGDDANLDVVLYNDSPDPVTVTVTTEDARDVVLIDPHAPLGEGSAVTPTQTESPGADAGLPPTSPPAGQPAQITVPPLSLVQLNSEASTVLRLIGLGKPLHVGEAIFVTFDFGGTTIRAAAPVSVPLSPATPPEPIIERHTGFEELEDGHGGEGGSGH</sequence>
<dbReference type="KEGG" id="stp:Strop_4268"/>
<feature type="chain" id="PRO_5038891696" description="Copper(I)-binding protein" evidence="2">
    <location>
        <begin position="27"/>
        <end position="229"/>
    </location>
</feature>
<dbReference type="eggNOG" id="COG2847">
    <property type="taxonomic scope" value="Bacteria"/>
</dbReference>